<evidence type="ECO:0000313" key="2">
    <source>
        <dbReference type="Ensembl" id="ENSPSMP00000033833.1"/>
    </source>
</evidence>
<dbReference type="GeneTree" id="ENSGT01020000231814"/>
<reference evidence="2" key="2">
    <citation type="submission" date="2025-09" db="UniProtKB">
        <authorList>
            <consortium name="Ensembl"/>
        </authorList>
    </citation>
    <scope>IDENTIFICATION</scope>
</reference>
<keyword evidence="3" id="KW-1185">Reference proteome</keyword>
<keyword evidence="1" id="KW-0812">Transmembrane</keyword>
<name>A0A8C9DU73_PROSS</name>
<keyword evidence="1" id="KW-0472">Membrane</keyword>
<dbReference type="Proteomes" id="UP000694414">
    <property type="component" value="Unplaced"/>
</dbReference>
<accession>A0A8C9DU73</accession>
<protein>
    <submittedName>
        <fullName evidence="2">Uncharacterized protein</fullName>
    </submittedName>
</protein>
<organism evidence="2 3">
    <name type="scientific">Prolemur simus</name>
    <name type="common">Greater bamboo lemur</name>
    <name type="synonym">Hapalemur simus</name>
    <dbReference type="NCBI Taxonomy" id="1328070"/>
    <lineage>
        <taxon>Eukaryota</taxon>
        <taxon>Metazoa</taxon>
        <taxon>Chordata</taxon>
        <taxon>Craniata</taxon>
        <taxon>Vertebrata</taxon>
        <taxon>Euteleostomi</taxon>
        <taxon>Mammalia</taxon>
        <taxon>Eutheria</taxon>
        <taxon>Euarchontoglires</taxon>
        <taxon>Primates</taxon>
        <taxon>Strepsirrhini</taxon>
        <taxon>Lemuriformes</taxon>
        <taxon>Lemuridae</taxon>
        <taxon>Prolemur</taxon>
    </lineage>
</organism>
<keyword evidence="1" id="KW-1133">Transmembrane helix</keyword>
<dbReference type="PRINTS" id="PR02045">
    <property type="entry name" value="F138DOMAIN"/>
</dbReference>
<dbReference type="Ensembl" id="ENSPSMT00000038973.1">
    <property type="protein sequence ID" value="ENSPSMP00000033833.1"/>
    <property type="gene ID" value="ENSPSMG00000023306.1"/>
</dbReference>
<evidence type="ECO:0000256" key="1">
    <source>
        <dbReference type="SAM" id="Phobius"/>
    </source>
</evidence>
<sequence>LLLRLAGAELLTLSDPPASASQRARITGMSHRAQPILFCSMYKSLLFQSCKYFLLYSFRSFIVMAFTCRPMIYLELICMYRARVKIYSHASLNDMGSVLRNVSLGDFVNM</sequence>
<evidence type="ECO:0000313" key="3">
    <source>
        <dbReference type="Proteomes" id="UP000694414"/>
    </source>
</evidence>
<dbReference type="AlphaFoldDB" id="A0A8C9DU73"/>
<feature type="transmembrane region" description="Helical" evidence="1">
    <location>
        <begin position="53"/>
        <end position="74"/>
    </location>
</feature>
<reference evidence="2" key="1">
    <citation type="submission" date="2025-08" db="UniProtKB">
        <authorList>
            <consortium name="Ensembl"/>
        </authorList>
    </citation>
    <scope>IDENTIFICATION</scope>
</reference>
<proteinExistence type="predicted"/>